<comment type="caution">
    <text evidence="1">The sequence shown here is derived from an EMBL/GenBank/DDBJ whole genome shotgun (WGS) entry which is preliminary data.</text>
</comment>
<gene>
    <name evidence="1" type="ORF">CRU78_16960</name>
</gene>
<name>A0A6A7RXA0_9PROT</name>
<dbReference type="AlphaFoldDB" id="A0A6A7RXA0"/>
<proteinExistence type="predicted"/>
<evidence type="ECO:0000313" key="2">
    <source>
        <dbReference type="Proteomes" id="UP000342300"/>
    </source>
</evidence>
<reference evidence="1 2" key="1">
    <citation type="submission" date="2017-09" db="EMBL/GenBank/DDBJ databases">
        <title>Metagenomic Analysis Reveals Denitrifying Candidatus Accumulibacter and Flanking Population as a Source of N2O.</title>
        <authorList>
            <person name="Gao H."/>
            <person name="Mao Y."/>
            <person name="Zhao X."/>
            <person name="Liu W.-T."/>
            <person name="Zhang T."/>
            <person name="Wells G."/>
        </authorList>
    </citation>
    <scope>NUCLEOTIDE SEQUENCE [LARGE SCALE GENOMIC DNA]</scope>
    <source>
        <strain evidence="1">CANDO_2_IC</strain>
    </source>
</reference>
<organism evidence="1 2">
    <name type="scientific">Candidatus Accumulibacter phosphatis</name>
    <dbReference type="NCBI Taxonomy" id="327160"/>
    <lineage>
        <taxon>Bacteria</taxon>
        <taxon>Pseudomonadati</taxon>
        <taxon>Pseudomonadota</taxon>
        <taxon>Betaproteobacteria</taxon>
        <taxon>Candidatus Accumulibacter</taxon>
    </lineage>
</organism>
<sequence length="115" mass="13114">MRALNKMINPPPANSRYMRAYMQAILEATGLMAGERFDISRFMRNYRTHIEAGRLLKHDDGSYSLSDVGRQYFIRRLTDDPVVKGQLVSRAEVVEMLRNITADRAVDGWIPIGAV</sequence>
<accession>A0A6A7RXA0</accession>
<dbReference type="EMBL" id="PDHS01000440">
    <property type="protein sequence ID" value="MQM32101.1"/>
    <property type="molecule type" value="Genomic_DNA"/>
</dbReference>
<protein>
    <submittedName>
        <fullName evidence="1">Uncharacterized protein</fullName>
    </submittedName>
</protein>
<dbReference type="Proteomes" id="UP000342300">
    <property type="component" value="Unassembled WGS sequence"/>
</dbReference>
<evidence type="ECO:0000313" key="1">
    <source>
        <dbReference type="EMBL" id="MQM32101.1"/>
    </source>
</evidence>